<dbReference type="PANTHER" id="PTHR43736">
    <property type="entry name" value="ADP-RIBOSE PYROPHOSPHATASE"/>
    <property type="match status" value="1"/>
</dbReference>
<comment type="caution">
    <text evidence="2">The sequence shown here is derived from an EMBL/GenBank/DDBJ whole genome shotgun (WGS) entry which is preliminary data.</text>
</comment>
<dbReference type="Pfam" id="PF00293">
    <property type="entry name" value="NUDIX"/>
    <property type="match status" value="1"/>
</dbReference>
<dbReference type="Gene3D" id="1.10.10.10">
    <property type="entry name" value="Winged helix-like DNA-binding domain superfamily/Winged helix DNA-binding domain"/>
    <property type="match status" value="1"/>
</dbReference>
<dbReference type="Gene3D" id="3.90.79.10">
    <property type="entry name" value="Nucleoside Triphosphate Pyrophosphohydrolase"/>
    <property type="match status" value="1"/>
</dbReference>
<name>A0AAE3G714_9GAMM</name>
<organism evidence="2 3">
    <name type="scientific">Natronocella acetinitrilica</name>
    <dbReference type="NCBI Taxonomy" id="414046"/>
    <lineage>
        <taxon>Bacteria</taxon>
        <taxon>Pseudomonadati</taxon>
        <taxon>Pseudomonadota</taxon>
        <taxon>Gammaproteobacteria</taxon>
        <taxon>Chromatiales</taxon>
        <taxon>Ectothiorhodospiraceae</taxon>
        <taxon>Natronocella</taxon>
    </lineage>
</organism>
<evidence type="ECO:0000259" key="1">
    <source>
        <dbReference type="PROSITE" id="PS51462"/>
    </source>
</evidence>
<dbReference type="Pfam" id="PF21906">
    <property type="entry name" value="WHD_NrtR"/>
    <property type="match status" value="1"/>
</dbReference>
<keyword evidence="3" id="KW-1185">Reference proteome</keyword>
<dbReference type="InterPro" id="IPR054105">
    <property type="entry name" value="WHD_NrtR"/>
</dbReference>
<dbReference type="EC" id="3.6.1.55" evidence="2"/>
<dbReference type="AlphaFoldDB" id="A0AAE3G714"/>
<dbReference type="CDD" id="cd18873">
    <property type="entry name" value="NUDIX_NadM_like"/>
    <property type="match status" value="1"/>
</dbReference>
<dbReference type="InterPro" id="IPR000086">
    <property type="entry name" value="NUDIX_hydrolase_dom"/>
</dbReference>
<dbReference type="InterPro" id="IPR036390">
    <property type="entry name" value="WH_DNA-bd_sf"/>
</dbReference>
<dbReference type="GO" id="GO:0035539">
    <property type="term" value="F:8-oxo-7,8-dihydrodeoxyguanosine triphosphate pyrophosphatase activity"/>
    <property type="evidence" value="ECO:0007669"/>
    <property type="project" value="UniProtKB-EC"/>
</dbReference>
<reference evidence="2" key="1">
    <citation type="submission" date="2022-03" db="EMBL/GenBank/DDBJ databases">
        <title>Genomic Encyclopedia of Type Strains, Phase III (KMG-III): the genomes of soil and plant-associated and newly described type strains.</title>
        <authorList>
            <person name="Whitman W."/>
        </authorList>
    </citation>
    <scope>NUCLEOTIDE SEQUENCE</scope>
    <source>
        <strain evidence="2">ANL 6-2</strain>
    </source>
</reference>
<feature type="domain" description="Nudix hydrolase" evidence="1">
    <location>
        <begin position="7"/>
        <end position="141"/>
    </location>
</feature>
<dbReference type="EMBL" id="JALJXV010000013">
    <property type="protein sequence ID" value="MCP1677011.1"/>
    <property type="molecule type" value="Genomic_DNA"/>
</dbReference>
<keyword evidence="2" id="KW-0378">Hydrolase</keyword>
<sequence>MAFSAHSQTVSTDVVLFTIRDDRLMVLLVRRPREPFGGYWALPGGLVHEQEDLDDCAARVLQAKAAVSGIYLEQLYSFGRPGRDPRGRVITVTYYALAPTNRLGETVMKDSDDRCWAPVDQLPALAFDHNEIVPLAHQRLAAKLEYSTIALQFMGERFTLSELQTVYEVILGESLDKRNFRRRLQGLRCIEETGEWFRGGSHRPARLYRVRQPGRVDIIK</sequence>
<proteinExistence type="predicted"/>
<dbReference type="InterPro" id="IPR036388">
    <property type="entry name" value="WH-like_DNA-bd_sf"/>
</dbReference>
<evidence type="ECO:0000313" key="2">
    <source>
        <dbReference type="EMBL" id="MCP1677011.1"/>
    </source>
</evidence>
<dbReference type="SUPFAM" id="SSF55811">
    <property type="entry name" value="Nudix"/>
    <property type="match status" value="1"/>
</dbReference>
<dbReference type="PROSITE" id="PS51462">
    <property type="entry name" value="NUDIX"/>
    <property type="match status" value="1"/>
</dbReference>
<protein>
    <submittedName>
        <fullName evidence="2">8-oxo-dGTP diphosphatase</fullName>
        <ecNumber evidence="2">3.6.1.55</ecNumber>
    </submittedName>
</protein>
<accession>A0AAE3G714</accession>
<dbReference type="PANTHER" id="PTHR43736:SF4">
    <property type="entry name" value="SLR1690 PROTEIN"/>
    <property type="match status" value="1"/>
</dbReference>
<dbReference type="InterPro" id="IPR015797">
    <property type="entry name" value="NUDIX_hydrolase-like_dom_sf"/>
</dbReference>
<evidence type="ECO:0000313" key="3">
    <source>
        <dbReference type="Proteomes" id="UP001205843"/>
    </source>
</evidence>
<dbReference type="SUPFAM" id="SSF46785">
    <property type="entry name" value="Winged helix' DNA-binding domain"/>
    <property type="match status" value="1"/>
</dbReference>
<dbReference type="Proteomes" id="UP001205843">
    <property type="component" value="Unassembled WGS sequence"/>
</dbReference>
<gene>
    <name evidence="2" type="ORF">J2T57_004185</name>
</gene>